<evidence type="ECO:0008006" key="3">
    <source>
        <dbReference type="Google" id="ProtNLM"/>
    </source>
</evidence>
<keyword evidence="2" id="KW-1185">Reference proteome</keyword>
<name>A0A418XVF1_9GAMM</name>
<dbReference type="PIRSF" id="PIRSF029285">
    <property type="entry name" value="Aminopept"/>
    <property type="match status" value="1"/>
</dbReference>
<accession>A0A418XVF1</accession>
<evidence type="ECO:0000313" key="1">
    <source>
        <dbReference type="EMBL" id="RJG16721.1"/>
    </source>
</evidence>
<dbReference type="PROSITE" id="PS51257">
    <property type="entry name" value="PROKAR_LIPOPROTEIN"/>
    <property type="match status" value="1"/>
</dbReference>
<dbReference type="Pfam" id="PF10023">
    <property type="entry name" value="Aminopep"/>
    <property type="match status" value="1"/>
</dbReference>
<protein>
    <recommendedName>
        <fullName evidence="3">Aminopeptidase</fullName>
    </recommendedName>
</protein>
<dbReference type="RefSeq" id="WP_119918292.1">
    <property type="nucleotide sequence ID" value="NZ_QYYA01000004.1"/>
</dbReference>
<organism evidence="1 2">
    <name type="scientific">Alcanivorax profundi</name>
    <dbReference type="NCBI Taxonomy" id="2338368"/>
    <lineage>
        <taxon>Bacteria</taxon>
        <taxon>Pseudomonadati</taxon>
        <taxon>Pseudomonadota</taxon>
        <taxon>Gammaproteobacteria</taxon>
        <taxon>Oceanospirillales</taxon>
        <taxon>Alcanivoracaceae</taxon>
        <taxon>Alcanivorax</taxon>
    </lineage>
</organism>
<dbReference type="Proteomes" id="UP000283734">
    <property type="component" value="Unassembled WGS sequence"/>
</dbReference>
<reference evidence="1 2" key="1">
    <citation type="submission" date="2018-09" db="EMBL/GenBank/DDBJ databases">
        <title>Alcanivorax profundi sp. nov., isolated from 1000 m-depth seawater of the Mariana Trench.</title>
        <authorList>
            <person name="Liu J."/>
        </authorList>
    </citation>
    <scope>NUCLEOTIDE SEQUENCE [LARGE SCALE GENOMIC DNA]</scope>
    <source>
        <strain evidence="1 2">MTEO17</strain>
    </source>
</reference>
<dbReference type="OrthoDB" id="357991at2"/>
<evidence type="ECO:0000313" key="2">
    <source>
        <dbReference type="Proteomes" id="UP000283734"/>
    </source>
</evidence>
<proteinExistence type="predicted"/>
<dbReference type="InterPro" id="IPR014553">
    <property type="entry name" value="Aminopept"/>
</dbReference>
<gene>
    <name evidence="1" type="ORF">D4A39_12895</name>
</gene>
<dbReference type="EMBL" id="QYYA01000004">
    <property type="protein sequence ID" value="RJG16721.1"/>
    <property type="molecule type" value="Genomic_DNA"/>
</dbReference>
<sequence>MRRGHRFFLLCLLAWLLAGCQLGYYRQAIAGHWSLMSQREPVNSVLADPDTPPAVARQLQFSQQVVNWAGNHLDLPAEDVYHQYVSLEQEAVVWNVLAAPGWSLTPKTWCYPLVGCVSYRGYFDRERADREAAALQDEGFDTWVGGAIAYSTLGWFADPLTTPMIQRSRPSLAELLIHELVHRRIYIKGDTRFNESLATMVGREGAVQYFAFIKAPLPDDYWPQRDRAKAAFLAIIGDAREALDELYTRERDEQKLAAGKARIQQQARQRFAADRERIEGLKGYQRFFDGPLNNAQLNGVSDYNAYVPAFARLFSQCQQQWDCFWQQVDNLADLNPTQRKQALEGLAWN</sequence>
<comment type="caution">
    <text evidence="1">The sequence shown here is derived from an EMBL/GenBank/DDBJ whole genome shotgun (WGS) entry which is preliminary data.</text>
</comment>
<dbReference type="AlphaFoldDB" id="A0A418XVF1"/>